<keyword evidence="1" id="KW-1133">Transmembrane helix</keyword>
<name>A0AAN8FMP7_TRICO</name>
<comment type="caution">
    <text evidence="2">The sequence shown here is derived from an EMBL/GenBank/DDBJ whole genome shotgun (WGS) entry which is preliminary data.</text>
</comment>
<accession>A0AAN8FMP7</accession>
<organism evidence="2 3">
    <name type="scientific">Trichostrongylus colubriformis</name>
    <name type="common">Black scour worm</name>
    <dbReference type="NCBI Taxonomy" id="6319"/>
    <lineage>
        <taxon>Eukaryota</taxon>
        <taxon>Metazoa</taxon>
        <taxon>Ecdysozoa</taxon>
        <taxon>Nematoda</taxon>
        <taxon>Chromadorea</taxon>
        <taxon>Rhabditida</taxon>
        <taxon>Rhabditina</taxon>
        <taxon>Rhabditomorpha</taxon>
        <taxon>Strongyloidea</taxon>
        <taxon>Trichostrongylidae</taxon>
        <taxon>Trichostrongylus</taxon>
    </lineage>
</organism>
<feature type="transmembrane region" description="Helical" evidence="1">
    <location>
        <begin position="124"/>
        <end position="142"/>
    </location>
</feature>
<dbReference type="EMBL" id="WIXE01015816">
    <property type="protein sequence ID" value="KAK5973168.1"/>
    <property type="molecule type" value="Genomic_DNA"/>
</dbReference>
<evidence type="ECO:0000313" key="3">
    <source>
        <dbReference type="Proteomes" id="UP001331761"/>
    </source>
</evidence>
<dbReference type="AlphaFoldDB" id="A0AAN8FMP7"/>
<evidence type="ECO:0000256" key="1">
    <source>
        <dbReference type="SAM" id="Phobius"/>
    </source>
</evidence>
<evidence type="ECO:0000313" key="2">
    <source>
        <dbReference type="EMBL" id="KAK5973168.1"/>
    </source>
</evidence>
<gene>
    <name evidence="2" type="ORF">GCK32_018101</name>
</gene>
<reference evidence="2 3" key="1">
    <citation type="submission" date="2019-10" db="EMBL/GenBank/DDBJ databases">
        <title>Assembly and Annotation for the nematode Trichostrongylus colubriformis.</title>
        <authorList>
            <person name="Martin J."/>
        </authorList>
    </citation>
    <scope>NUCLEOTIDE SEQUENCE [LARGE SCALE GENOMIC DNA]</scope>
    <source>
        <strain evidence="2">G859</strain>
        <tissue evidence="2">Whole worm</tissue>
    </source>
</reference>
<keyword evidence="1" id="KW-0812">Transmembrane</keyword>
<sequence length="161" mass="17946">MRFSIRCLKENSCDEFHMGIRSLARSPLYATGPLVLAYVGDTICHFIVEESVVWRGCEFNSHILSVTICENYAFVNNTDRTGVLLDVVNRKITATFDLSGISKYGIKSHIRVTSMVLMKAAQSMFIMLGTVSGHVFFTSFVASSTGVTVTSMRQVRVHYVC</sequence>
<keyword evidence="3" id="KW-1185">Reference proteome</keyword>
<protein>
    <submittedName>
        <fullName evidence="2">Uncharacterized protein</fullName>
    </submittedName>
</protein>
<proteinExistence type="predicted"/>
<keyword evidence="1" id="KW-0472">Membrane</keyword>
<dbReference type="Proteomes" id="UP001331761">
    <property type="component" value="Unassembled WGS sequence"/>
</dbReference>